<dbReference type="Pfam" id="PF01551">
    <property type="entry name" value="Peptidase_M23"/>
    <property type="match status" value="1"/>
</dbReference>
<dbReference type="RefSeq" id="WP_229802301.1">
    <property type="nucleotide sequence ID" value="NZ_BMXC01000006.1"/>
</dbReference>
<organism evidence="3 4">
    <name type="scientific">Pontibacter akesuensis</name>
    <dbReference type="NCBI Taxonomy" id="388950"/>
    <lineage>
        <taxon>Bacteria</taxon>
        <taxon>Pseudomonadati</taxon>
        <taxon>Bacteroidota</taxon>
        <taxon>Cytophagia</taxon>
        <taxon>Cytophagales</taxon>
        <taxon>Hymenobacteraceae</taxon>
        <taxon>Pontibacter</taxon>
    </lineage>
</organism>
<accession>A0A1I7KEV4</accession>
<proteinExistence type="predicted"/>
<dbReference type="PANTHER" id="PTHR21666:SF268">
    <property type="entry name" value="PEPTIDASE M23 DOMAIN-CONTAINING PROTEIN"/>
    <property type="match status" value="1"/>
</dbReference>
<feature type="domain" description="M23ase beta-sheet core" evidence="1">
    <location>
        <begin position="204"/>
        <end position="297"/>
    </location>
</feature>
<reference evidence="4" key="1">
    <citation type="submission" date="2016-10" db="EMBL/GenBank/DDBJ databases">
        <authorList>
            <person name="Varghese N."/>
        </authorList>
    </citation>
    <scope>NUCLEOTIDE SEQUENCE [LARGE SCALE GENOMIC DNA]</scope>
    <source>
        <strain evidence="4">DSM 18820</strain>
    </source>
</reference>
<dbReference type="CDD" id="cd12797">
    <property type="entry name" value="M23_peptidase"/>
    <property type="match status" value="1"/>
</dbReference>
<dbReference type="PROSITE" id="PS51257">
    <property type="entry name" value="PROKAR_LIPOPROTEIN"/>
    <property type="match status" value="1"/>
</dbReference>
<dbReference type="STRING" id="388950.GCA_001611675_02980"/>
<dbReference type="EMBL" id="FPCA01000005">
    <property type="protein sequence ID" value="SFU95948.1"/>
    <property type="molecule type" value="Genomic_DNA"/>
</dbReference>
<keyword evidence="4" id="KW-1185">Reference proteome</keyword>
<protein>
    <submittedName>
        <fullName evidence="3">SH3 domain-containing protein</fullName>
    </submittedName>
</protein>
<dbReference type="AlphaFoldDB" id="A0A1I7KEV4"/>
<feature type="domain" description="SH3b" evidence="2">
    <location>
        <begin position="333"/>
        <end position="381"/>
    </location>
</feature>
<dbReference type="Gene3D" id="2.70.70.10">
    <property type="entry name" value="Glucose Permease (Domain IIA)"/>
    <property type="match status" value="1"/>
</dbReference>
<dbReference type="InterPro" id="IPR003646">
    <property type="entry name" value="SH3-like_bac-type"/>
</dbReference>
<gene>
    <name evidence="3" type="ORF">SAMN04487941_3644</name>
</gene>
<evidence type="ECO:0000313" key="3">
    <source>
        <dbReference type="EMBL" id="SFU95948.1"/>
    </source>
</evidence>
<dbReference type="SUPFAM" id="SSF51261">
    <property type="entry name" value="Duplicated hybrid motif"/>
    <property type="match status" value="1"/>
</dbReference>
<dbReference type="GO" id="GO:0004222">
    <property type="term" value="F:metalloendopeptidase activity"/>
    <property type="evidence" value="ECO:0007669"/>
    <property type="project" value="TreeGrafter"/>
</dbReference>
<name>A0A1I7KEV4_9BACT</name>
<dbReference type="InterPro" id="IPR016047">
    <property type="entry name" value="M23ase_b-sheet_dom"/>
</dbReference>
<dbReference type="PANTHER" id="PTHR21666">
    <property type="entry name" value="PEPTIDASE-RELATED"/>
    <property type="match status" value="1"/>
</dbReference>
<sequence length="452" mass="49346">MGMRRSNFINYIIYILPLLILAGCGKEQTLRGVFKNQTPHEKYAAKLRDAKLHETALGQQWLQEAQEALQDSITVTLPFKETGYFAADKPRALGYRIEGQRGQRLIVNLELKAREQLDVFLDLFEAGGGNATHVAAADSSTATLSYEVRNDQQHILRVQPELLRSGQYTLTIQSEPTLAFPVADKSSRNIASIWGDPRDAGVRRHEGIDVFARRGAPAIAATAGVVSRVSTTPRGGKVIWLTDPARRQSLYYAHLDSQLVQTGQRVQAGDTIGLIGNTGNAKGTGPHLHFGIYRYGQGATNPYPYVHQSASKLQPVQLDTALLGNWVRVAAKSGNVRLQPSTKSAVYQELPRHTPLLVTGGTANWYRVLLPTGAEAYIASSITEPATRPVRQEQLTAATDLLEDAHPAAAAMQQLSAGASIAILGRYNNYAFVRDASGQLGWINSVDEVSVR</sequence>
<dbReference type="Gene3D" id="2.30.30.40">
    <property type="entry name" value="SH3 Domains"/>
    <property type="match status" value="1"/>
</dbReference>
<dbReference type="InterPro" id="IPR011055">
    <property type="entry name" value="Dup_hybrid_motif"/>
</dbReference>
<dbReference type="Pfam" id="PF08239">
    <property type="entry name" value="SH3_3"/>
    <property type="match status" value="1"/>
</dbReference>
<evidence type="ECO:0000259" key="2">
    <source>
        <dbReference type="Pfam" id="PF08239"/>
    </source>
</evidence>
<evidence type="ECO:0000313" key="4">
    <source>
        <dbReference type="Proteomes" id="UP000182491"/>
    </source>
</evidence>
<dbReference type="InterPro" id="IPR050570">
    <property type="entry name" value="Cell_wall_metabolism_enzyme"/>
</dbReference>
<evidence type="ECO:0000259" key="1">
    <source>
        <dbReference type="Pfam" id="PF01551"/>
    </source>
</evidence>
<dbReference type="Gene3D" id="2.60.120.380">
    <property type="match status" value="1"/>
</dbReference>
<dbReference type="Proteomes" id="UP000182491">
    <property type="component" value="Unassembled WGS sequence"/>
</dbReference>